<reference evidence="12 13" key="2">
    <citation type="submission" date="2018-11" db="EMBL/GenBank/DDBJ databases">
        <authorList>
            <consortium name="Pathogen Informatics"/>
        </authorList>
    </citation>
    <scope>NUCLEOTIDE SEQUENCE [LARGE SCALE GENOMIC DNA]</scope>
</reference>
<evidence type="ECO:0000256" key="8">
    <source>
        <dbReference type="ARBA" id="ARBA00023224"/>
    </source>
</evidence>
<feature type="transmembrane region" description="Helical" evidence="10">
    <location>
        <begin position="165"/>
        <end position="189"/>
    </location>
</feature>
<evidence type="ECO:0000256" key="10">
    <source>
        <dbReference type="SAM" id="Phobius"/>
    </source>
</evidence>
<evidence type="ECO:0000256" key="5">
    <source>
        <dbReference type="ARBA" id="ARBA00023040"/>
    </source>
</evidence>
<dbReference type="PANTHER" id="PTHR24235:SF29">
    <property type="entry name" value="GH23382P"/>
    <property type="match status" value="1"/>
</dbReference>
<proteinExistence type="inferred from homology"/>
<evidence type="ECO:0000256" key="3">
    <source>
        <dbReference type="ARBA" id="ARBA00022692"/>
    </source>
</evidence>
<evidence type="ECO:0000256" key="9">
    <source>
        <dbReference type="RuleBase" id="RU000688"/>
    </source>
</evidence>
<dbReference type="EMBL" id="UYWY01020402">
    <property type="protein sequence ID" value="VDM41464.1"/>
    <property type="molecule type" value="Genomic_DNA"/>
</dbReference>
<evidence type="ECO:0000256" key="4">
    <source>
        <dbReference type="ARBA" id="ARBA00022989"/>
    </source>
</evidence>
<keyword evidence="3 9" id="KW-0812">Transmembrane</keyword>
<dbReference type="PRINTS" id="PR01012">
    <property type="entry name" value="NRPEPTIDEYR"/>
</dbReference>
<evidence type="ECO:0000256" key="2">
    <source>
        <dbReference type="ARBA" id="ARBA00010663"/>
    </source>
</evidence>
<dbReference type="PANTHER" id="PTHR24235">
    <property type="entry name" value="NEUROPEPTIDE Y RECEPTOR"/>
    <property type="match status" value="1"/>
</dbReference>
<sequence length="525" mass="59679">MSITINASASMLVNSATESNPLREGSINCTGAKQYFFLQALTDFIITRLVFGIAYVLIFTLAVSGNSLVVYVVINNKTMQTVTNIFITNLAISDLLVNFTSLWLTPVYTYVGHWIWGGWLCYGLPLFQGTSIFISTLTLMAIAIDRYFVIVHHSSSSANVNDHMSMPVCIAIITLIWTVSLLLVMPYAVHMRMTYIPRPCDFWLCIEDWAMEDLKSMYGVIVMALQFLVPFVIIGFSYIQIWNFLNSRNSMVSQRESEYENARKKRLLRMLIIMVVVFGICWFPFNLLNILRDLHLDSFIKPYFSFLFLSAHVISMTATCWNPIVYAWMNEAFRERFIAAVPFLSRWFVSGRRNRPRVLADCDAVSERPKLCSTSGKGPSDAVLKPLIEHKSNAAGWNENACCSKWNRPSLHFYNGGPRFLENAKNSNDNKCLCTDEAAHGFGLTSKVEPNVTECEINCERQKPCPKHNSSSSLNELHSAHMPCTRFLSLDPHNRSTALLSSRSTQRRRIANDQRALFEMKTCIV</sequence>
<comment type="similarity">
    <text evidence="2 9">Belongs to the G-protein coupled receptor 1 family.</text>
</comment>
<dbReference type="GO" id="GO:0005886">
    <property type="term" value="C:plasma membrane"/>
    <property type="evidence" value="ECO:0007669"/>
    <property type="project" value="TreeGrafter"/>
</dbReference>
<feature type="transmembrane region" description="Helical" evidence="10">
    <location>
        <begin position="45"/>
        <end position="74"/>
    </location>
</feature>
<keyword evidence="5 9" id="KW-0297">G-protein coupled receptor</keyword>
<dbReference type="GO" id="GO:0042923">
    <property type="term" value="F:neuropeptide binding"/>
    <property type="evidence" value="ECO:0007669"/>
    <property type="project" value="TreeGrafter"/>
</dbReference>
<dbReference type="SUPFAM" id="SSF81321">
    <property type="entry name" value="Family A G protein-coupled receptor-like"/>
    <property type="match status" value="1"/>
</dbReference>
<keyword evidence="13" id="KW-1185">Reference proteome</keyword>
<dbReference type="Proteomes" id="UP000050794">
    <property type="component" value="Unassembled WGS sequence"/>
</dbReference>
<gene>
    <name evidence="12" type="ORF">TCNE_LOCUS10143</name>
</gene>
<feature type="transmembrane region" description="Helical" evidence="10">
    <location>
        <begin position="305"/>
        <end position="328"/>
    </location>
</feature>
<keyword evidence="6 10" id="KW-0472">Membrane</keyword>
<dbReference type="Pfam" id="PF00001">
    <property type="entry name" value="7tm_1"/>
    <property type="match status" value="1"/>
</dbReference>
<evidence type="ECO:0000313" key="13">
    <source>
        <dbReference type="Proteomes" id="UP000050794"/>
    </source>
</evidence>
<keyword evidence="7 9" id="KW-0675">Receptor</keyword>
<evidence type="ECO:0000313" key="14">
    <source>
        <dbReference type="WBParaSite" id="TCNE_0001014301-mRNA-1"/>
    </source>
</evidence>
<keyword evidence="4 10" id="KW-1133">Transmembrane helix</keyword>
<dbReference type="WBParaSite" id="TCNE_0001014301-mRNA-1">
    <property type="protein sequence ID" value="TCNE_0001014301-mRNA-1"/>
    <property type="gene ID" value="TCNE_0001014301"/>
</dbReference>
<dbReference type="InterPro" id="IPR000276">
    <property type="entry name" value="GPCR_Rhodpsn"/>
</dbReference>
<dbReference type="PRINTS" id="PR00237">
    <property type="entry name" value="GPCRRHODOPSN"/>
</dbReference>
<evidence type="ECO:0000256" key="6">
    <source>
        <dbReference type="ARBA" id="ARBA00023136"/>
    </source>
</evidence>
<dbReference type="InterPro" id="IPR017452">
    <property type="entry name" value="GPCR_Rhodpsn_7TM"/>
</dbReference>
<comment type="subcellular location">
    <subcellularLocation>
        <location evidence="1">Membrane</location>
        <topology evidence="1">Multi-pass membrane protein</topology>
    </subcellularLocation>
</comment>
<accession>A0A183UNS3</accession>
<keyword evidence="8 9" id="KW-0807">Transducer</keyword>
<dbReference type="PROSITE" id="PS50262">
    <property type="entry name" value="G_PROTEIN_RECEP_F1_2"/>
    <property type="match status" value="1"/>
</dbReference>
<dbReference type="CDD" id="cd15203">
    <property type="entry name" value="7tmA_NPYR-like"/>
    <property type="match status" value="1"/>
</dbReference>
<evidence type="ECO:0000256" key="7">
    <source>
        <dbReference type="ARBA" id="ARBA00023170"/>
    </source>
</evidence>
<feature type="transmembrane region" description="Helical" evidence="10">
    <location>
        <begin position="217"/>
        <end position="245"/>
    </location>
</feature>
<dbReference type="GO" id="GO:0004983">
    <property type="term" value="F:neuropeptide Y receptor activity"/>
    <property type="evidence" value="ECO:0007669"/>
    <property type="project" value="InterPro"/>
</dbReference>
<dbReference type="Gene3D" id="1.20.1070.10">
    <property type="entry name" value="Rhodopsin 7-helix transmembrane proteins"/>
    <property type="match status" value="1"/>
</dbReference>
<feature type="domain" description="G-protein coupled receptors family 1 profile" evidence="11">
    <location>
        <begin position="65"/>
        <end position="326"/>
    </location>
</feature>
<evidence type="ECO:0000259" key="11">
    <source>
        <dbReference type="PROSITE" id="PS50262"/>
    </source>
</evidence>
<name>A0A183UNS3_TOXCA</name>
<evidence type="ECO:0000256" key="1">
    <source>
        <dbReference type="ARBA" id="ARBA00004141"/>
    </source>
</evidence>
<feature type="transmembrane region" description="Helical" evidence="10">
    <location>
        <begin position="266"/>
        <end position="285"/>
    </location>
</feature>
<feature type="transmembrane region" description="Helical" evidence="10">
    <location>
        <begin position="95"/>
        <end position="116"/>
    </location>
</feature>
<protein>
    <submittedName>
        <fullName evidence="14">G_PROTEIN_RECEP_F1_2 domain-containing protein</fullName>
    </submittedName>
</protein>
<organism evidence="13 14">
    <name type="scientific">Toxocara canis</name>
    <name type="common">Canine roundworm</name>
    <dbReference type="NCBI Taxonomy" id="6265"/>
    <lineage>
        <taxon>Eukaryota</taxon>
        <taxon>Metazoa</taxon>
        <taxon>Ecdysozoa</taxon>
        <taxon>Nematoda</taxon>
        <taxon>Chromadorea</taxon>
        <taxon>Rhabditida</taxon>
        <taxon>Spirurina</taxon>
        <taxon>Ascaridomorpha</taxon>
        <taxon>Ascaridoidea</taxon>
        <taxon>Toxocaridae</taxon>
        <taxon>Toxocara</taxon>
    </lineage>
</organism>
<dbReference type="PROSITE" id="PS00237">
    <property type="entry name" value="G_PROTEIN_RECEP_F1_1"/>
    <property type="match status" value="1"/>
</dbReference>
<dbReference type="AlphaFoldDB" id="A0A183UNS3"/>
<evidence type="ECO:0000313" key="12">
    <source>
        <dbReference type="EMBL" id="VDM41464.1"/>
    </source>
</evidence>
<dbReference type="InterPro" id="IPR000611">
    <property type="entry name" value="NPY_rcpt"/>
</dbReference>
<feature type="transmembrane region" description="Helical" evidence="10">
    <location>
        <begin position="122"/>
        <end position="144"/>
    </location>
</feature>
<reference evidence="14" key="1">
    <citation type="submission" date="2016-06" db="UniProtKB">
        <authorList>
            <consortium name="WormBaseParasite"/>
        </authorList>
    </citation>
    <scope>IDENTIFICATION</scope>
</reference>
<dbReference type="GO" id="GO:0043005">
    <property type="term" value="C:neuron projection"/>
    <property type="evidence" value="ECO:0007669"/>
    <property type="project" value="TreeGrafter"/>
</dbReference>